<dbReference type="EMBL" id="SLWV01000002">
    <property type="protein sequence ID" value="TCO79414.1"/>
    <property type="molecule type" value="Genomic_DNA"/>
</dbReference>
<evidence type="ECO:0000313" key="2">
    <source>
        <dbReference type="Proteomes" id="UP000294919"/>
    </source>
</evidence>
<dbReference type="Proteomes" id="UP000294919">
    <property type="component" value="Unassembled WGS sequence"/>
</dbReference>
<gene>
    <name evidence="1" type="ORF">EV214_102133</name>
</gene>
<protein>
    <submittedName>
        <fullName evidence="1">Uncharacterized protein</fullName>
    </submittedName>
</protein>
<accession>A0A4R2KZ78</accession>
<reference evidence="1 2" key="1">
    <citation type="submission" date="2019-03" db="EMBL/GenBank/DDBJ databases">
        <title>Genomic Encyclopedia of Type Strains, Phase IV (KMG-IV): sequencing the most valuable type-strain genomes for metagenomic binning, comparative biology and taxonomic classification.</title>
        <authorList>
            <person name="Goeker M."/>
        </authorList>
    </citation>
    <scope>NUCLEOTIDE SEQUENCE [LARGE SCALE GENOMIC DNA]</scope>
    <source>
        <strain evidence="1 2">DSM 102940</strain>
    </source>
</reference>
<keyword evidence="2" id="KW-1185">Reference proteome</keyword>
<comment type="caution">
    <text evidence="1">The sequence shown here is derived from an EMBL/GenBank/DDBJ whole genome shotgun (WGS) entry which is preliminary data.</text>
</comment>
<evidence type="ECO:0000313" key="1">
    <source>
        <dbReference type="EMBL" id="TCO79414.1"/>
    </source>
</evidence>
<organism evidence="1 2">
    <name type="scientific">Marinisporobacter balticus</name>
    <dbReference type="NCBI Taxonomy" id="2018667"/>
    <lineage>
        <taxon>Bacteria</taxon>
        <taxon>Bacillati</taxon>
        <taxon>Bacillota</taxon>
        <taxon>Clostridia</taxon>
        <taxon>Peptostreptococcales</taxon>
        <taxon>Thermotaleaceae</taxon>
        <taxon>Marinisporobacter</taxon>
    </lineage>
</organism>
<proteinExistence type="predicted"/>
<sequence length="31" mass="3794">MIKTYIELNDSRNGKQMFERFLKLCEMLVEL</sequence>
<name>A0A4R2KZ78_9FIRM</name>
<dbReference type="AlphaFoldDB" id="A0A4R2KZ78"/>